<dbReference type="GO" id="GO:0009166">
    <property type="term" value="P:nucleotide catabolic process"/>
    <property type="evidence" value="ECO:0007669"/>
    <property type="project" value="InterPro"/>
</dbReference>
<dbReference type="RefSeq" id="XP_009052911.1">
    <property type="nucleotide sequence ID" value="XM_009054663.1"/>
</dbReference>
<evidence type="ECO:0000256" key="2">
    <source>
        <dbReference type="PIRSR" id="PIRSR610059-50"/>
    </source>
</evidence>
<dbReference type="NCBIfam" id="TIGR01719">
    <property type="entry name" value="euk_UDPppase"/>
    <property type="match status" value="1"/>
</dbReference>
<name>V3ZYE7_LOTGI</name>
<protein>
    <recommendedName>
        <fullName evidence="3">Nucleoside phosphorylase domain-containing protein</fullName>
    </recommendedName>
</protein>
<feature type="binding site" evidence="2">
    <location>
        <begin position="119"/>
        <end position="122"/>
    </location>
    <ligand>
        <name>phosphate</name>
        <dbReference type="ChEBI" id="CHEBI:43474"/>
    </ligand>
</feature>
<dbReference type="OMA" id="AVCEYSE"/>
<dbReference type="GeneID" id="20238238"/>
<evidence type="ECO:0000313" key="5">
    <source>
        <dbReference type="Proteomes" id="UP000030746"/>
    </source>
</evidence>
<dbReference type="GO" id="GO:0005829">
    <property type="term" value="C:cytosol"/>
    <property type="evidence" value="ECO:0007669"/>
    <property type="project" value="TreeGrafter"/>
</dbReference>
<accession>V3ZYE7</accession>
<keyword evidence="5" id="KW-1185">Reference proteome</keyword>
<evidence type="ECO:0000313" key="4">
    <source>
        <dbReference type="EMBL" id="ESO96558.1"/>
    </source>
</evidence>
<dbReference type="STRING" id="225164.V3ZYE7"/>
<dbReference type="PANTHER" id="PTHR43691:SF11">
    <property type="entry name" value="FI09636P-RELATED"/>
    <property type="match status" value="1"/>
</dbReference>
<sequence>MELKTNPHIKLNADDYLYHLDLETSKLDFKKEFNDVKFVCIGGSPTRMLNFAKFMSKQLTGNTEEPRNYAKGTDRYCLYKAGPVLIANHGIGTASLSVVLNELFKLLFYAQCSNVIFLRLGTCGGIGVEGGTVVITDKAVNGELEPIFSYMKLGKRINSPTYVDSDLVNEIYNCCKDNFNVARGTTCSVDCFYEAQGRLDGALCDYFENDKQDFIKRLQDKGVINMEMEGLGLFSYCHRAGFKAAMIAVTIVNRLVEDVPTSEIDVIKEWEERPFKVALQFIRSKL</sequence>
<dbReference type="SUPFAM" id="SSF53167">
    <property type="entry name" value="Purine and uridine phosphorylases"/>
    <property type="match status" value="1"/>
</dbReference>
<dbReference type="Pfam" id="PF01048">
    <property type="entry name" value="PNP_UDP_1"/>
    <property type="match status" value="1"/>
</dbReference>
<dbReference type="OrthoDB" id="204058at2759"/>
<feature type="binding site" evidence="2">
    <location>
        <position position="198"/>
    </location>
    <ligand>
        <name>substrate</name>
    </ligand>
</feature>
<dbReference type="CTD" id="20238238"/>
<dbReference type="GO" id="GO:0006218">
    <property type="term" value="P:uridine catabolic process"/>
    <property type="evidence" value="ECO:0007669"/>
    <property type="project" value="TreeGrafter"/>
</dbReference>
<feature type="binding site" evidence="2">
    <location>
        <position position="75"/>
    </location>
    <ligand>
        <name>phosphate</name>
        <dbReference type="ChEBI" id="CHEBI:43474"/>
    </ligand>
</feature>
<proteinExistence type="inferred from homology"/>
<reference evidence="4 5" key="1">
    <citation type="journal article" date="2013" name="Nature">
        <title>Insights into bilaterian evolution from three spiralian genomes.</title>
        <authorList>
            <person name="Simakov O."/>
            <person name="Marletaz F."/>
            <person name="Cho S.J."/>
            <person name="Edsinger-Gonzales E."/>
            <person name="Havlak P."/>
            <person name="Hellsten U."/>
            <person name="Kuo D.H."/>
            <person name="Larsson T."/>
            <person name="Lv J."/>
            <person name="Arendt D."/>
            <person name="Savage R."/>
            <person name="Osoegawa K."/>
            <person name="de Jong P."/>
            <person name="Grimwood J."/>
            <person name="Chapman J.A."/>
            <person name="Shapiro H."/>
            <person name="Aerts A."/>
            <person name="Otillar R.P."/>
            <person name="Terry A.Y."/>
            <person name="Boore J.L."/>
            <person name="Grigoriev I.V."/>
            <person name="Lindberg D.R."/>
            <person name="Seaver E.C."/>
            <person name="Weisblat D.A."/>
            <person name="Putnam N.H."/>
            <person name="Rokhsar D.S."/>
        </authorList>
    </citation>
    <scope>NUCLEOTIDE SEQUENCE [LARGE SCALE GENOMIC DNA]</scope>
</reference>
<comment type="similarity">
    <text evidence="1">Belongs to the PNP/UDP phosphorylase family.</text>
</comment>
<dbReference type="InterPro" id="IPR035994">
    <property type="entry name" value="Nucleoside_phosphorylase_sf"/>
</dbReference>
<dbReference type="CDD" id="cd17763">
    <property type="entry name" value="UP_hUPP-like"/>
    <property type="match status" value="1"/>
</dbReference>
<dbReference type="EMBL" id="KB201459">
    <property type="protein sequence ID" value="ESO96558.1"/>
    <property type="molecule type" value="Genomic_DNA"/>
</dbReference>
<dbReference type="AlphaFoldDB" id="V3ZYE7"/>
<dbReference type="Gene3D" id="3.40.50.1580">
    <property type="entry name" value="Nucleoside phosphorylase domain"/>
    <property type="match status" value="1"/>
</dbReference>
<gene>
    <name evidence="4" type="ORF">LOTGIDRAFT_159977</name>
</gene>
<organism evidence="4 5">
    <name type="scientific">Lottia gigantea</name>
    <name type="common">Giant owl limpet</name>
    <dbReference type="NCBI Taxonomy" id="225164"/>
    <lineage>
        <taxon>Eukaryota</taxon>
        <taxon>Metazoa</taxon>
        <taxon>Spiralia</taxon>
        <taxon>Lophotrochozoa</taxon>
        <taxon>Mollusca</taxon>
        <taxon>Gastropoda</taxon>
        <taxon>Patellogastropoda</taxon>
        <taxon>Lottioidea</taxon>
        <taxon>Lottiidae</taxon>
        <taxon>Lottia</taxon>
    </lineage>
</organism>
<dbReference type="HOGENOM" id="CLU_054104_0_0_1"/>
<evidence type="ECO:0000256" key="1">
    <source>
        <dbReference type="ARBA" id="ARBA00010456"/>
    </source>
</evidence>
<feature type="binding site" evidence="2">
    <location>
        <position position="196"/>
    </location>
    <ligand>
        <name>substrate</name>
    </ligand>
</feature>
<dbReference type="InterPro" id="IPR010059">
    <property type="entry name" value="Uridine_phosphorylase_euk"/>
</dbReference>
<dbReference type="Proteomes" id="UP000030746">
    <property type="component" value="Unassembled WGS sequence"/>
</dbReference>
<dbReference type="InterPro" id="IPR000845">
    <property type="entry name" value="Nucleoside_phosphorylase_d"/>
</dbReference>
<feature type="domain" description="Nucleoside phosphorylase" evidence="3">
    <location>
        <begin position="37"/>
        <end position="283"/>
    </location>
</feature>
<evidence type="ECO:0000259" key="3">
    <source>
        <dbReference type="Pfam" id="PF01048"/>
    </source>
</evidence>
<dbReference type="KEGG" id="lgi:LOTGIDRAFT_159977"/>
<dbReference type="PANTHER" id="PTHR43691">
    <property type="entry name" value="URIDINE PHOSPHORYLASE"/>
    <property type="match status" value="1"/>
</dbReference>
<dbReference type="GO" id="GO:0004850">
    <property type="term" value="F:uridine phosphorylase activity"/>
    <property type="evidence" value="ECO:0007669"/>
    <property type="project" value="InterPro"/>
</dbReference>